<evidence type="ECO:0000256" key="11">
    <source>
        <dbReference type="ARBA" id="ARBA00050894"/>
    </source>
</evidence>
<keyword evidence="9 12" id="KW-0472">Membrane</keyword>
<feature type="transmembrane region" description="Helical" evidence="12">
    <location>
        <begin position="977"/>
        <end position="997"/>
    </location>
</feature>
<dbReference type="GO" id="GO:0140359">
    <property type="term" value="F:ABC-type transporter activity"/>
    <property type="evidence" value="ECO:0007669"/>
    <property type="project" value="InterPro"/>
</dbReference>
<keyword evidence="8" id="KW-0445">Lipid transport</keyword>
<proteinExistence type="predicted"/>
<evidence type="ECO:0000256" key="12">
    <source>
        <dbReference type="SAM" id="Phobius"/>
    </source>
</evidence>
<dbReference type="GO" id="GO:0016887">
    <property type="term" value="F:ATP hydrolysis activity"/>
    <property type="evidence" value="ECO:0007669"/>
    <property type="project" value="InterPro"/>
</dbReference>
<evidence type="ECO:0000256" key="3">
    <source>
        <dbReference type="ARBA" id="ARBA00022692"/>
    </source>
</evidence>
<keyword evidence="10" id="KW-0325">Glycoprotein</keyword>
<evidence type="ECO:0000256" key="4">
    <source>
        <dbReference type="ARBA" id="ARBA00022737"/>
    </source>
</evidence>
<keyword evidence="15" id="KW-1185">Reference proteome</keyword>
<dbReference type="GeneTree" id="ENSGT00940000162242"/>
<feature type="domain" description="ABC transporter" evidence="13">
    <location>
        <begin position="462"/>
        <end position="695"/>
    </location>
</feature>
<feature type="transmembrane region" description="Helical" evidence="12">
    <location>
        <begin position="251"/>
        <end position="279"/>
    </location>
</feature>
<evidence type="ECO:0000256" key="5">
    <source>
        <dbReference type="ARBA" id="ARBA00022741"/>
    </source>
</evidence>
<organism evidence="14 15">
    <name type="scientific">Sciurus vulgaris</name>
    <name type="common">Eurasian red squirrel</name>
    <dbReference type="NCBI Taxonomy" id="55149"/>
    <lineage>
        <taxon>Eukaryota</taxon>
        <taxon>Metazoa</taxon>
        <taxon>Chordata</taxon>
        <taxon>Craniata</taxon>
        <taxon>Vertebrata</taxon>
        <taxon>Euteleostomi</taxon>
        <taxon>Mammalia</taxon>
        <taxon>Eutheria</taxon>
        <taxon>Euarchontoglires</taxon>
        <taxon>Glires</taxon>
        <taxon>Rodentia</taxon>
        <taxon>Sciuromorpha</taxon>
        <taxon>Sciuridae</taxon>
        <taxon>Sciurinae</taxon>
        <taxon>Sciurini</taxon>
        <taxon>Sciurus</taxon>
    </lineage>
</organism>
<evidence type="ECO:0000256" key="9">
    <source>
        <dbReference type="ARBA" id="ARBA00023136"/>
    </source>
</evidence>
<dbReference type="Ensembl" id="ENSSVLT00005036429.1">
    <property type="protein sequence ID" value="ENSSVLP00005032854.1"/>
    <property type="gene ID" value="ENSSVLG00005025670.1"/>
</dbReference>
<dbReference type="InterPro" id="IPR013525">
    <property type="entry name" value="ABC2_TM"/>
</dbReference>
<dbReference type="Pfam" id="PF00005">
    <property type="entry name" value="ABC_tran"/>
    <property type="match status" value="2"/>
</dbReference>
<protein>
    <recommendedName>
        <fullName evidence="13">ABC transporter domain-containing protein</fullName>
    </recommendedName>
</protein>
<dbReference type="PROSITE" id="PS00211">
    <property type="entry name" value="ABC_TRANSPORTER_1"/>
    <property type="match status" value="1"/>
</dbReference>
<feature type="transmembrane region" description="Helical" evidence="12">
    <location>
        <begin position="1049"/>
        <end position="1081"/>
    </location>
</feature>
<sequence>MSLFEYKKLMILLWKNFTLKRRKVVALVVEMVLTIVFGIILLAIRNFIIIKKIGPFSYNAFPISDVPSFIRSPVTVPYPWELAYVPSKSIVVQNIVENVKRDLNTNMKVIGFSSERAFEDYVKQTNKSKNVLAAIVFDHVFQSSNDPLPLKVKYYLRFSNFKKNNTFGDAFEASSWLTNSLFPSVPPVGPRNQQEESGGSPGYISEGFLLVQHALDKAIMLHHSGSAAEKLLNGVRIFVQRFPYPRHYQDFFYVFADIFIPLVALCIFSLNHLVLIQSIVWEKENRLKEYQLMIGVSNWMMWAAYFFTFLCLYVLTIIFMCIIFFVKASVYLTYSDPVLVFIFLLFYAISLIFFSFMISTFFDKETGIKWNNIFSSTNLDNFLFAYVLGMFLFDTFLYGLMTWYIEAVFPGQYGVPKPWNFFLRHSYWFGNPPKNQPETIQPKETIENKYFEAEPTDLVAGIQIKHLHKVFKENNTIKVAIKDLSLNLYEGQITVLLGHNGAGKSTTLSILSGLYPSTSGKAYIHGYEISEHMTEIRKSLGLCPQQDLLFNYLTVSEHLYFYCVIKGVPRNLHLQEIDNMLSAFNLLEKRDAFSKSLSGGMKRKLSIIVALIGNSKVVILDEPTSGMDPASRRATWDLLKTYKRDRTILLTTHYMDEADALGDRIAIMAKGSLQCCGSSIFLKHLYGVGYHVVMVKESHCKVDEISELIYYHAPTATLESSAGTELSFILPKEYAHRFEALFTALEKRQKNLGIASFGVSITTMEEVFLKVGHMEGSQSCIQAIQSPSKKSKVSIMSQNRNMSSNFERVYSSTLNGTIMFNSGVRNFAKKTSVSLYCQQFRAMFLKRLMFSWRNWKITLIQILGLVVSTFFLFRSSDLVHHDEMTRQMDLNEYGQTIVPFYISGSSDLTTRLLEHLESMLKANNHKLKEVPGNLLDYLRENKECNSLCIIAFSMEVKTDETVFTVLFNNEAYHSPSLSLAVLDNILFMSLSGASASLTVSNKPQPHHDNKVNEGYEVFWDMQLGVALLISGFSLLTVTERITKAKHIQFLSGVSVIVYWFSALVHDFIVFLFSCCLLLVMFKYYKIDIYVMDYHFLETMLILTLYGWSAIPLMYLMSFLFSRSSSAYIKLILFNFISGTFTIFIDRILGDESQDKDVEFERKRILEHPEELMNSPVLIKELTKIYFTRPVILAVKNISLAVQKKECFGLLGYNGAGKTSTFQILTGEESPTSGDVLIDGFSITKNILKVRSRIGYCPQFDALLEYMTGREIMIMYARVCGVSEHQIHLYVNKHLSSLELEPHADSIIRTYSGGSKRRLSTAIALMGKSSVVFLDEPSTGMDPVARRLLWNTVTNTRESGKAVIITSHSMEECDALCTKVAIMVKGKFMCFGSPQHLKNKFGDIYILKVKVKTEDKLEDFKNFITMTFPDSILKEENQRILNYHVPQKDNCWGKVFGVLEKAKEQFNLEDYSVSQITLEQVFFAFANPVSGLTADDEQQVP</sequence>
<dbReference type="FunFam" id="3.40.50.300:FF:000327">
    <property type="entry name" value="ATP-binding cassette sub-family A member 3"/>
    <property type="match status" value="1"/>
</dbReference>
<evidence type="ECO:0000256" key="1">
    <source>
        <dbReference type="ARBA" id="ARBA00004127"/>
    </source>
</evidence>
<evidence type="ECO:0000256" key="8">
    <source>
        <dbReference type="ARBA" id="ARBA00023055"/>
    </source>
</evidence>
<feature type="transmembrane region" description="Helical" evidence="12">
    <location>
        <begin position="338"/>
        <end position="362"/>
    </location>
</feature>
<accession>A0A8D2DX75</accession>
<keyword evidence="2" id="KW-0813">Transport</keyword>
<feature type="transmembrane region" description="Helical" evidence="12">
    <location>
        <begin position="1017"/>
        <end position="1037"/>
    </location>
</feature>
<dbReference type="PANTHER" id="PTHR19229:SF243">
    <property type="entry name" value="ATP-BINDING CASSETTE, SUB-FAMILY A (ABC1), MEMBER 15"/>
    <property type="match status" value="1"/>
</dbReference>
<dbReference type="Pfam" id="PF23321">
    <property type="entry name" value="R1_ABCA1"/>
    <property type="match status" value="1"/>
</dbReference>
<dbReference type="SUPFAM" id="SSF52540">
    <property type="entry name" value="P-loop containing nucleoside triphosphate hydrolases"/>
    <property type="match status" value="2"/>
</dbReference>
<dbReference type="FunFam" id="3.40.50.300:FF:000465">
    <property type="entry name" value="ATP-binding cassette, sub-family A (ABC1), member 3"/>
    <property type="match status" value="1"/>
</dbReference>
<dbReference type="Gene3D" id="3.40.50.300">
    <property type="entry name" value="P-loop containing nucleotide triphosphate hydrolases"/>
    <property type="match status" value="2"/>
</dbReference>
<dbReference type="GO" id="GO:0005319">
    <property type="term" value="F:lipid transporter activity"/>
    <property type="evidence" value="ECO:0007669"/>
    <property type="project" value="TreeGrafter"/>
</dbReference>
<feature type="transmembrane region" description="Helical" evidence="12">
    <location>
        <begin position="1126"/>
        <end position="1144"/>
    </location>
</feature>
<keyword evidence="7 12" id="KW-1133">Transmembrane helix</keyword>
<dbReference type="PANTHER" id="PTHR19229">
    <property type="entry name" value="ATP-BINDING CASSETTE TRANSPORTER SUBFAMILY A ABCA"/>
    <property type="match status" value="1"/>
</dbReference>
<evidence type="ECO:0000313" key="14">
    <source>
        <dbReference type="Ensembl" id="ENSSVLP00005032854.1"/>
    </source>
</evidence>
<evidence type="ECO:0000256" key="6">
    <source>
        <dbReference type="ARBA" id="ARBA00022840"/>
    </source>
</evidence>
<dbReference type="GO" id="GO:0005524">
    <property type="term" value="F:ATP binding"/>
    <property type="evidence" value="ECO:0007669"/>
    <property type="project" value="UniProtKB-KW"/>
</dbReference>
<dbReference type="GO" id="GO:0016020">
    <property type="term" value="C:membrane"/>
    <property type="evidence" value="ECO:0007669"/>
    <property type="project" value="InterPro"/>
</dbReference>
<comment type="subcellular location">
    <subcellularLocation>
        <location evidence="1">Endomembrane system</location>
        <topology evidence="1">Multi-pass membrane protein</topology>
    </subcellularLocation>
</comment>
<dbReference type="InterPro" id="IPR027417">
    <property type="entry name" value="P-loop_NTPase"/>
</dbReference>
<keyword evidence="3 12" id="KW-0812">Transmembrane</keyword>
<evidence type="ECO:0000256" key="2">
    <source>
        <dbReference type="ARBA" id="ARBA00022448"/>
    </source>
</evidence>
<dbReference type="Proteomes" id="UP000694564">
    <property type="component" value="Chromosome 18"/>
</dbReference>
<keyword evidence="6" id="KW-0067">ATP-binding</keyword>
<dbReference type="InterPro" id="IPR017871">
    <property type="entry name" value="ABC_transporter-like_CS"/>
</dbReference>
<dbReference type="SMART" id="SM00382">
    <property type="entry name" value="AAA"/>
    <property type="match status" value="2"/>
</dbReference>
<dbReference type="InterPro" id="IPR003593">
    <property type="entry name" value="AAA+_ATPase"/>
</dbReference>
<evidence type="ECO:0000256" key="10">
    <source>
        <dbReference type="ARBA" id="ARBA00023180"/>
    </source>
</evidence>
<feature type="transmembrane region" description="Helical" evidence="12">
    <location>
        <begin position="299"/>
        <end position="326"/>
    </location>
</feature>
<feature type="domain" description="ABC transporter" evidence="13">
    <location>
        <begin position="1176"/>
        <end position="1409"/>
    </location>
</feature>
<dbReference type="InterPro" id="IPR026082">
    <property type="entry name" value="ABCA"/>
</dbReference>
<feature type="transmembrane region" description="Helical" evidence="12">
    <location>
        <begin position="24"/>
        <end position="44"/>
    </location>
</feature>
<dbReference type="Pfam" id="PF12698">
    <property type="entry name" value="ABC2_membrane_3"/>
    <property type="match status" value="2"/>
</dbReference>
<evidence type="ECO:0000256" key="7">
    <source>
        <dbReference type="ARBA" id="ARBA00022989"/>
    </source>
</evidence>
<feature type="transmembrane region" description="Helical" evidence="12">
    <location>
        <begin position="855"/>
        <end position="873"/>
    </location>
</feature>
<reference evidence="14" key="2">
    <citation type="submission" date="2025-09" db="UniProtKB">
        <authorList>
            <consortium name="Ensembl"/>
        </authorList>
    </citation>
    <scope>IDENTIFICATION</scope>
</reference>
<name>A0A8D2DX75_SCIVU</name>
<dbReference type="CDD" id="cd03263">
    <property type="entry name" value="ABC_subfamily_A"/>
    <property type="match status" value="2"/>
</dbReference>
<reference evidence="14" key="1">
    <citation type="submission" date="2025-08" db="UniProtKB">
        <authorList>
            <consortium name="Ensembl"/>
        </authorList>
    </citation>
    <scope>IDENTIFICATION</scope>
</reference>
<dbReference type="InterPro" id="IPR056264">
    <property type="entry name" value="R2_ABCA1-4-like"/>
</dbReference>
<evidence type="ECO:0000313" key="15">
    <source>
        <dbReference type="Proteomes" id="UP000694564"/>
    </source>
</evidence>
<evidence type="ECO:0000259" key="13">
    <source>
        <dbReference type="PROSITE" id="PS50893"/>
    </source>
</evidence>
<dbReference type="InterPro" id="IPR003439">
    <property type="entry name" value="ABC_transporter-like_ATP-bd"/>
</dbReference>
<comment type="catalytic activity">
    <reaction evidence="11">
        <text>cholesterol(in) + ATP + H2O = cholesterol(out) + ADP + phosphate + H(+)</text>
        <dbReference type="Rhea" id="RHEA:39051"/>
        <dbReference type="ChEBI" id="CHEBI:15377"/>
        <dbReference type="ChEBI" id="CHEBI:15378"/>
        <dbReference type="ChEBI" id="CHEBI:16113"/>
        <dbReference type="ChEBI" id="CHEBI:30616"/>
        <dbReference type="ChEBI" id="CHEBI:43474"/>
        <dbReference type="ChEBI" id="CHEBI:456216"/>
    </reaction>
    <physiologicalReaction direction="left-to-right" evidence="11">
        <dbReference type="Rhea" id="RHEA:39052"/>
    </physiologicalReaction>
</comment>
<feature type="transmembrane region" description="Helical" evidence="12">
    <location>
        <begin position="382"/>
        <end position="405"/>
    </location>
</feature>
<dbReference type="PROSITE" id="PS50893">
    <property type="entry name" value="ABC_TRANSPORTER_2"/>
    <property type="match status" value="2"/>
</dbReference>
<keyword evidence="5" id="KW-0547">Nucleotide-binding</keyword>
<dbReference type="GO" id="GO:0012505">
    <property type="term" value="C:endomembrane system"/>
    <property type="evidence" value="ECO:0007669"/>
    <property type="project" value="UniProtKB-SubCell"/>
</dbReference>
<dbReference type="GO" id="GO:0005737">
    <property type="term" value="C:cytoplasm"/>
    <property type="evidence" value="ECO:0007669"/>
    <property type="project" value="UniProtKB-ARBA"/>
</dbReference>
<keyword evidence="4" id="KW-0677">Repeat</keyword>
<feature type="transmembrane region" description="Helical" evidence="12">
    <location>
        <begin position="1093"/>
        <end position="1114"/>
    </location>
</feature>